<sequence>MTHLGESGASLLELKAKPRHRKAENLRRYFKAMRDLSALLRPGADRRR</sequence>
<proteinExistence type="predicted"/>
<comment type="caution">
    <text evidence="1">The sequence shown here is derived from an EMBL/GenBank/DDBJ whole genome shotgun (WGS) entry which is preliminary data.</text>
</comment>
<evidence type="ECO:0000313" key="2">
    <source>
        <dbReference type="Proteomes" id="UP000247569"/>
    </source>
</evidence>
<dbReference type="Proteomes" id="UP000247569">
    <property type="component" value="Unassembled WGS sequence"/>
</dbReference>
<organism evidence="1 2">
    <name type="scientific">Nocardia tenerifensis</name>
    <dbReference type="NCBI Taxonomy" id="228006"/>
    <lineage>
        <taxon>Bacteria</taxon>
        <taxon>Bacillati</taxon>
        <taxon>Actinomycetota</taxon>
        <taxon>Actinomycetes</taxon>
        <taxon>Mycobacteriales</taxon>
        <taxon>Nocardiaceae</taxon>
        <taxon>Nocardia</taxon>
    </lineage>
</organism>
<keyword evidence="2" id="KW-1185">Reference proteome</keyword>
<gene>
    <name evidence="1" type="ORF">DFR70_101329</name>
</gene>
<name>A0A318K9B9_9NOCA</name>
<evidence type="ECO:0000313" key="1">
    <source>
        <dbReference type="EMBL" id="PXX70908.1"/>
    </source>
</evidence>
<accession>A0A318K9B9</accession>
<dbReference type="RefSeq" id="WP_246002638.1">
    <property type="nucleotide sequence ID" value="NZ_QJKF01000001.1"/>
</dbReference>
<reference evidence="1 2" key="1">
    <citation type="submission" date="2018-05" db="EMBL/GenBank/DDBJ databases">
        <title>Genomic Encyclopedia of Type Strains, Phase IV (KMG-IV): sequencing the most valuable type-strain genomes for metagenomic binning, comparative biology and taxonomic classification.</title>
        <authorList>
            <person name="Goeker M."/>
        </authorList>
    </citation>
    <scope>NUCLEOTIDE SEQUENCE [LARGE SCALE GENOMIC DNA]</scope>
    <source>
        <strain evidence="1 2">DSM 44704</strain>
    </source>
</reference>
<dbReference type="EMBL" id="QJKF01000001">
    <property type="protein sequence ID" value="PXX70908.1"/>
    <property type="molecule type" value="Genomic_DNA"/>
</dbReference>
<dbReference type="AlphaFoldDB" id="A0A318K9B9"/>
<protein>
    <submittedName>
        <fullName evidence="1">Uncharacterized protein</fullName>
    </submittedName>
</protein>